<feature type="non-terminal residue" evidence="10">
    <location>
        <position position="127"/>
    </location>
</feature>
<dbReference type="InterPro" id="IPR050363">
    <property type="entry name" value="MIP/Aquaporin"/>
</dbReference>
<evidence type="ECO:0000313" key="10">
    <source>
        <dbReference type="EMBL" id="CAJ0570050.1"/>
    </source>
</evidence>
<keyword evidence="11" id="KW-1185">Reference proteome</keyword>
<comment type="function">
    <text evidence="7">Aquaglyceroporin that may modulate the water content and osmolytes during anhydrobiosis.</text>
</comment>
<evidence type="ECO:0000256" key="5">
    <source>
        <dbReference type="ARBA" id="ARBA00022989"/>
    </source>
</evidence>
<dbReference type="GO" id="GO:0015250">
    <property type="term" value="F:water channel activity"/>
    <property type="evidence" value="ECO:0007669"/>
    <property type="project" value="TreeGrafter"/>
</dbReference>
<evidence type="ECO:0000313" key="11">
    <source>
        <dbReference type="Proteomes" id="UP001177023"/>
    </source>
</evidence>
<dbReference type="InterPro" id="IPR023271">
    <property type="entry name" value="Aquaporin-like"/>
</dbReference>
<evidence type="ECO:0000256" key="4">
    <source>
        <dbReference type="ARBA" id="ARBA00022692"/>
    </source>
</evidence>
<organism evidence="10 11">
    <name type="scientific">Mesorhabditis spiculigera</name>
    <dbReference type="NCBI Taxonomy" id="96644"/>
    <lineage>
        <taxon>Eukaryota</taxon>
        <taxon>Metazoa</taxon>
        <taxon>Ecdysozoa</taxon>
        <taxon>Nematoda</taxon>
        <taxon>Chromadorea</taxon>
        <taxon>Rhabditida</taxon>
        <taxon>Rhabditina</taxon>
        <taxon>Rhabditomorpha</taxon>
        <taxon>Rhabditoidea</taxon>
        <taxon>Rhabditidae</taxon>
        <taxon>Mesorhabditinae</taxon>
        <taxon>Mesorhabditis</taxon>
    </lineage>
</organism>
<dbReference type="PANTHER" id="PTHR43829:SF9">
    <property type="entry name" value="AQUAPORIN-9"/>
    <property type="match status" value="1"/>
</dbReference>
<evidence type="ECO:0000256" key="6">
    <source>
        <dbReference type="ARBA" id="ARBA00023136"/>
    </source>
</evidence>
<keyword evidence="4 8" id="KW-0812">Transmembrane</keyword>
<reference evidence="10" key="1">
    <citation type="submission" date="2023-06" db="EMBL/GenBank/DDBJ databases">
        <authorList>
            <person name="Delattre M."/>
        </authorList>
    </citation>
    <scope>NUCLEOTIDE SEQUENCE</scope>
    <source>
        <strain evidence="10">AF72</strain>
    </source>
</reference>
<dbReference type="Pfam" id="PF00230">
    <property type="entry name" value="MIP"/>
    <property type="match status" value="1"/>
</dbReference>
<dbReference type="EMBL" id="CATQJA010002231">
    <property type="protein sequence ID" value="CAJ0570050.1"/>
    <property type="molecule type" value="Genomic_DNA"/>
</dbReference>
<dbReference type="InterPro" id="IPR000425">
    <property type="entry name" value="MIP"/>
</dbReference>
<dbReference type="Gene3D" id="1.20.1080.10">
    <property type="entry name" value="Glycerol uptake facilitator protein"/>
    <property type="match status" value="1"/>
</dbReference>
<feature type="transmembrane region" description="Helical" evidence="9">
    <location>
        <begin position="81"/>
        <end position="102"/>
    </location>
</feature>
<comment type="caution">
    <text evidence="10">The sequence shown here is derived from an EMBL/GenBank/DDBJ whole genome shotgun (WGS) entry which is preliminary data.</text>
</comment>
<evidence type="ECO:0000256" key="3">
    <source>
        <dbReference type="ARBA" id="ARBA00022448"/>
    </source>
</evidence>
<dbReference type="AlphaFoldDB" id="A0AA36CJ91"/>
<proteinExistence type="inferred from homology"/>
<gene>
    <name evidence="10" type="ORF">MSPICULIGERA_LOCUS8503</name>
</gene>
<evidence type="ECO:0000256" key="1">
    <source>
        <dbReference type="ARBA" id="ARBA00004141"/>
    </source>
</evidence>
<evidence type="ECO:0000256" key="2">
    <source>
        <dbReference type="ARBA" id="ARBA00006175"/>
    </source>
</evidence>
<accession>A0AA36CJ91</accession>
<keyword evidence="6 9" id="KW-0472">Membrane</keyword>
<name>A0AA36CJ91_9BILA</name>
<evidence type="ECO:0000256" key="7">
    <source>
        <dbReference type="ARBA" id="ARBA00045280"/>
    </source>
</evidence>
<dbReference type="GO" id="GO:0016323">
    <property type="term" value="C:basolateral plasma membrane"/>
    <property type="evidence" value="ECO:0007669"/>
    <property type="project" value="TreeGrafter"/>
</dbReference>
<comment type="similarity">
    <text evidence="2 8">Belongs to the MIP/aquaporin (TC 1.A.8) family.</text>
</comment>
<evidence type="ECO:0000256" key="8">
    <source>
        <dbReference type="RuleBase" id="RU000477"/>
    </source>
</evidence>
<sequence>MFDQILGTIILVFFIGSICDPRNGLPDFLKPAFIGLLLTLIGITLGMNTGYAINPARDLGPRLLCWTAGYGERLFQDLSHLYWILVPVIGPLIGAVLGGWLYRGYQYLTDEARCLAAENEKPEKFDV</sequence>
<keyword evidence="3 8" id="KW-0813">Transport</keyword>
<protein>
    <submittedName>
        <fullName evidence="10">Uncharacterized protein</fullName>
    </submittedName>
</protein>
<dbReference type="Proteomes" id="UP001177023">
    <property type="component" value="Unassembled WGS sequence"/>
</dbReference>
<keyword evidence="5 9" id="KW-1133">Transmembrane helix</keyword>
<feature type="transmembrane region" description="Helical" evidence="9">
    <location>
        <begin position="31"/>
        <end position="53"/>
    </location>
</feature>
<evidence type="ECO:0000256" key="9">
    <source>
        <dbReference type="SAM" id="Phobius"/>
    </source>
</evidence>
<dbReference type="PRINTS" id="PR00783">
    <property type="entry name" value="MINTRINSICP"/>
</dbReference>
<dbReference type="GO" id="GO:0015254">
    <property type="term" value="F:glycerol channel activity"/>
    <property type="evidence" value="ECO:0007669"/>
    <property type="project" value="TreeGrafter"/>
</dbReference>
<dbReference type="SUPFAM" id="SSF81338">
    <property type="entry name" value="Aquaporin-like"/>
    <property type="match status" value="1"/>
</dbReference>
<dbReference type="PANTHER" id="PTHR43829">
    <property type="entry name" value="AQUAPORIN OR AQUAGLYCEROPORIN RELATED"/>
    <property type="match status" value="1"/>
</dbReference>
<comment type="subcellular location">
    <subcellularLocation>
        <location evidence="1">Membrane</location>
        <topology evidence="1">Multi-pass membrane protein</topology>
    </subcellularLocation>
</comment>